<accession>A0A5A9ZUH9</accession>
<protein>
    <submittedName>
        <fullName evidence="7">YIP1 family protein</fullName>
    </submittedName>
</protein>
<feature type="transmembrane region" description="Helical" evidence="5">
    <location>
        <begin position="34"/>
        <end position="56"/>
    </location>
</feature>
<dbReference type="Proteomes" id="UP000325291">
    <property type="component" value="Unassembled WGS sequence"/>
</dbReference>
<evidence type="ECO:0000313" key="8">
    <source>
        <dbReference type="Proteomes" id="UP000325291"/>
    </source>
</evidence>
<organism evidence="7 8">
    <name type="scientific">Aquicoccus porphyridii</name>
    <dbReference type="NCBI Taxonomy" id="1852029"/>
    <lineage>
        <taxon>Bacteria</taxon>
        <taxon>Pseudomonadati</taxon>
        <taxon>Pseudomonadota</taxon>
        <taxon>Alphaproteobacteria</taxon>
        <taxon>Rhodobacterales</taxon>
        <taxon>Paracoccaceae</taxon>
        <taxon>Aquicoccus</taxon>
    </lineage>
</organism>
<comment type="caution">
    <text evidence="7">The sequence shown here is derived from an EMBL/GenBank/DDBJ whole genome shotgun (WGS) entry which is preliminary data.</text>
</comment>
<evidence type="ECO:0000256" key="3">
    <source>
        <dbReference type="ARBA" id="ARBA00022989"/>
    </source>
</evidence>
<evidence type="ECO:0000256" key="1">
    <source>
        <dbReference type="ARBA" id="ARBA00004141"/>
    </source>
</evidence>
<dbReference type="Pfam" id="PF04893">
    <property type="entry name" value="Yip1"/>
    <property type="match status" value="1"/>
</dbReference>
<dbReference type="EMBL" id="VINQ01000001">
    <property type="protein sequence ID" value="KAA0920984.1"/>
    <property type="molecule type" value="Genomic_DNA"/>
</dbReference>
<keyword evidence="4 5" id="KW-0472">Membrane</keyword>
<feature type="transmembrane region" description="Helical" evidence="5">
    <location>
        <begin position="168"/>
        <end position="192"/>
    </location>
</feature>
<evidence type="ECO:0000259" key="6">
    <source>
        <dbReference type="Pfam" id="PF04893"/>
    </source>
</evidence>
<keyword evidence="8" id="KW-1185">Reference proteome</keyword>
<name>A0A5A9ZUH9_9RHOB</name>
<dbReference type="GO" id="GO:0016020">
    <property type="term" value="C:membrane"/>
    <property type="evidence" value="ECO:0007669"/>
    <property type="project" value="UniProtKB-SubCell"/>
</dbReference>
<feature type="transmembrane region" description="Helical" evidence="5">
    <location>
        <begin position="139"/>
        <end position="156"/>
    </location>
</feature>
<gene>
    <name evidence="7" type="ORF">FLO80_02090</name>
</gene>
<dbReference type="RefSeq" id="WP_111361994.1">
    <property type="nucleotide sequence ID" value="NZ_VINQ01000001.1"/>
</dbReference>
<dbReference type="AlphaFoldDB" id="A0A5A9ZUH9"/>
<proteinExistence type="predicted"/>
<keyword evidence="2 5" id="KW-0812">Transmembrane</keyword>
<sequence>MTIDFQNLAKSTFLAPNEAAATILAIRRSVSNQVLWMTVVLAAVLNALVVSINMQLFPPAPEAVEAMPPVFLSPGLLAIFVTGGLVISVFVLLWAGRVLGGKAELGDMLAVMAWIELVQVGLQVSLTILAVVLPGLAQMAGFVASIWMLFILVVFIDSAHGFGSRMRAVGVMILSFFLLVMGLMFFLLLIGASAEGGI</sequence>
<evidence type="ECO:0000256" key="5">
    <source>
        <dbReference type="SAM" id="Phobius"/>
    </source>
</evidence>
<evidence type="ECO:0000256" key="2">
    <source>
        <dbReference type="ARBA" id="ARBA00022692"/>
    </source>
</evidence>
<comment type="subcellular location">
    <subcellularLocation>
        <location evidence="1">Membrane</location>
        <topology evidence="1">Multi-pass membrane protein</topology>
    </subcellularLocation>
</comment>
<dbReference type="InterPro" id="IPR006977">
    <property type="entry name" value="Yip1_dom"/>
</dbReference>
<reference evidence="7 8" key="1">
    <citation type="submission" date="2019-07" db="EMBL/GenBank/DDBJ databases">
        <title>Aquicoccus porphyridii gen. nov., sp. nov., isolated from a small marine red alga, Porphyridium marinum.</title>
        <authorList>
            <person name="Liu L."/>
        </authorList>
    </citation>
    <scope>NUCLEOTIDE SEQUENCE [LARGE SCALE GENOMIC DNA]</scope>
    <source>
        <strain evidence="7 8">L1 8-17</strain>
    </source>
</reference>
<evidence type="ECO:0000313" key="7">
    <source>
        <dbReference type="EMBL" id="KAA0920984.1"/>
    </source>
</evidence>
<keyword evidence="3 5" id="KW-1133">Transmembrane helix</keyword>
<feature type="transmembrane region" description="Helical" evidence="5">
    <location>
        <begin position="76"/>
        <end position="96"/>
    </location>
</feature>
<feature type="domain" description="Yip1" evidence="6">
    <location>
        <begin position="11"/>
        <end position="185"/>
    </location>
</feature>
<evidence type="ECO:0000256" key="4">
    <source>
        <dbReference type="ARBA" id="ARBA00023136"/>
    </source>
</evidence>
<feature type="transmembrane region" description="Helical" evidence="5">
    <location>
        <begin position="108"/>
        <end position="133"/>
    </location>
</feature>